<keyword evidence="2" id="KW-0270">Exopolysaccharide synthesis</keyword>
<protein>
    <submittedName>
        <fullName evidence="4">Sugar transferase</fullName>
    </submittedName>
</protein>
<proteinExistence type="inferred from homology"/>
<dbReference type="GO" id="GO:0016740">
    <property type="term" value="F:transferase activity"/>
    <property type="evidence" value="ECO:0007669"/>
    <property type="project" value="UniProtKB-KW"/>
</dbReference>
<evidence type="ECO:0000256" key="2">
    <source>
        <dbReference type="ARBA" id="ARBA00023169"/>
    </source>
</evidence>
<evidence type="ECO:0000256" key="1">
    <source>
        <dbReference type="ARBA" id="ARBA00006464"/>
    </source>
</evidence>
<name>A0ABS9CVT7_9RHOB</name>
<dbReference type="PANTHER" id="PTHR30576:SF20">
    <property type="entry name" value="QUINOVOSAMINEPHOSPHOTRANSFERAE-RELATED"/>
    <property type="match status" value="1"/>
</dbReference>
<accession>A0ABS9CVT7</accession>
<feature type="domain" description="Bacterial sugar transferase" evidence="3">
    <location>
        <begin position="2"/>
        <end position="200"/>
    </location>
</feature>
<dbReference type="Proteomes" id="UP001200557">
    <property type="component" value="Unassembled WGS sequence"/>
</dbReference>
<comment type="similarity">
    <text evidence="1">Belongs to the bacterial sugar transferase family.</text>
</comment>
<reference evidence="4 5" key="1">
    <citation type="submission" date="2022-01" db="EMBL/GenBank/DDBJ databases">
        <title>Octadecabacter sp. nov., isolated from a marine alga.</title>
        <authorList>
            <person name="Jin M.S."/>
            <person name="Kim H.M."/>
            <person name="Han D.M."/>
            <person name="Jung J.J."/>
            <person name="Jeon C.O."/>
        </authorList>
    </citation>
    <scope>NUCLEOTIDE SEQUENCE [LARGE SCALE GENOMIC DNA]</scope>
    <source>
        <strain evidence="4 5">G9-8</strain>
    </source>
</reference>
<dbReference type="InterPro" id="IPR003362">
    <property type="entry name" value="Bact_transf"/>
</dbReference>
<evidence type="ECO:0000259" key="3">
    <source>
        <dbReference type="Pfam" id="PF02397"/>
    </source>
</evidence>
<keyword evidence="4" id="KW-0808">Transferase</keyword>
<dbReference type="PANTHER" id="PTHR30576">
    <property type="entry name" value="COLANIC BIOSYNTHESIS UDP-GLUCOSE LIPID CARRIER TRANSFERASE"/>
    <property type="match status" value="1"/>
</dbReference>
<evidence type="ECO:0000313" key="5">
    <source>
        <dbReference type="Proteomes" id="UP001200557"/>
    </source>
</evidence>
<dbReference type="Pfam" id="PF02397">
    <property type="entry name" value="Bac_transf"/>
    <property type="match status" value="1"/>
</dbReference>
<gene>
    <name evidence="4" type="ORF">L0664_07745</name>
</gene>
<keyword evidence="5" id="KW-1185">Reference proteome</keyword>
<dbReference type="EMBL" id="JAKGAQ010000002">
    <property type="protein sequence ID" value="MCF2870954.1"/>
    <property type="molecule type" value="Genomic_DNA"/>
</dbReference>
<comment type="caution">
    <text evidence="4">The sequence shown here is derived from an EMBL/GenBank/DDBJ whole genome shotgun (WGS) entry which is preliminary data.</text>
</comment>
<organism evidence="4 5">
    <name type="scientific">Octadecabacter dasysiphoniae</name>
    <dbReference type="NCBI Taxonomy" id="2909341"/>
    <lineage>
        <taxon>Bacteria</taxon>
        <taxon>Pseudomonadati</taxon>
        <taxon>Pseudomonadota</taxon>
        <taxon>Alphaproteobacteria</taxon>
        <taxon>Rhodobacterales</taxon>
        <taxon>Roseobacteraceae</taxon>
        <taxon>Octadecabacter</taxon>
    </lineage>
</organism>
<dbReference type="RefSeq" id="WP_235225081.1">
    <property type="nucleotide sequence ID" value="NZ_JAKGAQ010000002.1"/>
</dbReference>
<sequence>MKRSFDIIVSLSLLITLAPVMAILAAAILLIDGRPVFYVSERMKTQSQPFALFKFRTMREPKVGESNSGVSGGDKTGRITALGRFLRRTRLDEIPQLLNVLLGDMGLVGPRPPLRQYTEQFPDLHRRILRCRPGITGLATLHFHRREEQLIASARTPQETENIYVTRCIPRKARLDLIYARHASVWFDMIILLQTFLKILDRPHASRRSVLR</sequence>
<evidence type="ECO:0000313" key="4">
    <source>
        <dbReference type="EMBL" id="MCF2870954.1"/>
    </source>
</evidence>